<protein>
    <recommendedName>
        <fullName evidence="4">RING-type domain-containing protein</fullName>
    </recommendedName>
</protein>
<dbReference type="GO" id="GO:0008270">
    <property type="term" value="F:zinc ion binding"/>
    <property type="evidence" value="ECO:0007669"/>
    <property type="project" value="UniProtKB-KW"/>
</dbReference>
<dbReference type="AlphaFoldDB" id="A0AAV5AE84"/>
<proteinExistence type="inferred from homology"/>
<dbReference type="PANTHER" id="PTHR31315">
    <property type="entry name" value="PROTEIN SIP5"/>
    <property type="match status" value="1"/>
</dbReference>
<feature type="region of interest" description="Disordered" evidence="3">
    <location>
        <begin position="189"/>
        <end position="223"/>
    </location>
</feature>
<feature type="compositionally biased region" description="Polar residues" evidence="3">
    <location>
        <begin position="410"/>
        <end position="421"/>
    </location>
</feature>
<dbReference type="GO" id="GO:0005737">
    <property type="term" value="C:cytoplasm"/>
    <property type="evidence" value="ECO:0007669"/>
    <property type="project" value="TreeGrafter"/>
</dbReference>
<evidence type="ECO:0000256" key="2">
    <source>
        <dbReference type="PROSITE-ProRule" id="PRU00175"/>
    </source>
</evidence>
<dbReference type="PROSITE" id="PS50089">
    <property type="entry name" value="ZF_RING_2"/>
    <property type="match status" value="1"/>
</dbReference>
<dbReference type="Proteomes" id="UP001050691">
    <property type="component" value="Unassembled WGS sequence"/>
</dbReference>
<dbReference type="CDD" id="cd24139">
    <property type="entry name" value="SIP5-like"/>
    <property type="match status" value="1"/>
</dbReference>
<comment type="similarity">
    <text evidence="1">Belongs to the SIP5 family.</text>
</comment>
<evidence type="ECO:0000313" key="5">
    <source>
        <dbReference type="EMBL" id="GJJ11952.1"/>
    </source>
</evidence>
<feature type="region of interest" description="Disordered" evidence="3">
    <location>
        <begin position="73"/>
        <end position="112"/>
    </location>
</feature>
<accession>A0AAV5AE84</accession>
<reference evidence="5" key="1">
    <citation type="submission" date="2021-10" db="EMBL/GenBank/DDBJ databases">
        <title>De novo Genome Assembly of Clathrus columnatus (Basidiomycota, Fungi) Using Illumina and Nanopore Sequence Data.</title>
        <authorList>
            <person name="Ogiso-Tanaka E."/>
            <person name="Itagaki H."/>
            <person name="Hosoya T."/>
            <person name="Hosaka K."/>
        </authorList>
    </citation>
    <scope>NUCLEOTIDE SEQUENCE</scope>
    <source>
        <strain evidence="5">MO-923</strain>
    </source>
</reference>
<feature type="compositionally biased region" description="Low complexity" evidence="3">
    <location>
        <begin position="345"/>
        <end position="377"/>
    </location>
</feature>
<evidence type="ECO:0000256" key="3">
    <source>
        <dbReference type="SAM" id="MobiDB-lite"/>
    </source>
</evidence>
<gene>
    <name evidence="5" type="ORF">Clacol_006190</name>
</gene>
<keyword evidence="6" id="KW-1185">Reference proteome</keyword>
<name>A0AAV5AE84_9AGAM</name>
<dbReference type="EMBL" id="BPWL01000007">
    <property type="protein sequence ID" value="GJJ11952.1"/>
    <property type="molecule type" value="Genomic_DNA"/>
</dbReference>
<feature type="compositionally biased region" description="Low complexity" evidence="3">
    <location>
        <begin position="565"/>
        <end position="579"/>
    </location>
</feature>
<feature type="region of interest" description="Disordered" evidence="3">
    <location>
        <begin position="345"/>
        <end position="433"/>
    </location>
</feature>
<evidence type="ECO:0000256" key="1">
    <source>
        <dbReference type="ARBA" id="ARBA00010402"/>
    </source>
</evidence>
<feature type="compositionally biased region" description="Polar residues" evidence="3">
    <location>
        <begin position="462"/>
        <end position="474"/>
    </location>
</feature>
<dbReference type="InterPro" id="IPR039301">
    <property type="entry name" value="Sip5/DA2"/>
</dbReference>
<feature type="compositionally biased region" description="Polar residues" evidence="3">
    <location>
        <begin position="378"/>
        <end position="391"/>
    </location>
</feature>
<comment type="caution">
    <text evidence="5">The sequence shown here is derived from an EMBL/GenBank/DDBJ whole genome shotgun (WGS) entry which is preliminary data.</text>
</comment>
<feature type="region of interest" description="Disordered" evidence="3">
    <location>
        <begin position="452"/>
        <end position="579"/>
    </location>
</feature>
<evidence type="ECO:0000313" key="6">
    <source>
        <dbReference type="Proteomes" id="UP001050691"/>
    </source>
</evidence>
<organism evidence="5 6">
    <name type="scientific">Clathrus columnatus</name>
    <dbReference type="NCBI Taxonomy" id="1419009"/>
    <lineage>
        <taxon>Eukaryota</taxon>
        <taxon>Fungi</taxon>
        <taxon>Dikarya</taxon>
        <taxon>Basidiomycota</taxon>
        <taxon>Agaricomycotina</taxon>
        <taxon>Agaricomycetes</taxon>
        <taxon>Phallomycetidae</taxon>
        <taxon>Phallales</taxon>
        <taxon>Clathraceae</taxon>
        <taxon>Clathrus</taxon>
    </lineage>
</organism>
<dbReference type="PANTHER" id="PTHR31315:SF1">
    <property type="entry name" value="PROTEIN SIP5"/>
    <property type="match status" value="1"/>
</dbReference>
<keyword evidence="2" id="KW-0862">Zinc</keyword>
<feature type="compositionally biased region" description="Low complexity" evidence="3">
    <location>
        <begin position="75"/>
        <end position="88"/>
    </location>
</feature>
<keyword evidence="2" id="KW-0863">Zinc-finger</keyword>
<feature type="compositionally biased region" description="Low complexity" evidence="3">
    <location>
        <begin position="392"/>
        <end position="409"/>
    </location>
</feature>
<evidence type="ECO:0000259" key="4">
    <source>
        <dbReference type="PROSITE" id="PS50089"/>
    </source>
</evidence>
<feature type="region of interest" description="Disordered" evidence="3">
    <location>
        <begin position="275"/>
        <end position="308"/>
    </location>
</feature>
<dbReference type="InterPro" id="IPR001841">
    <property type="entry name" value="Znf_RING"/>
</dbReference>
<feature type="domain" description="RING-type" evidence="4">
    <location>
        <begin position="124"/>
        <end position="173"/>
    </location>
</feature>
<keyword evidence="2" id="KW-0479">Metal-binding</keyword>
<feature type="compositionally biased region" description="Low complexity" evidence="3">
    <location>
        <begin position="422"/>
        <end position="433"/>
    </location>
</feature>
<sequence>MGNTVSGSKDRTYEETVDFGALTPQGIYTGPQDWNQQIVGNLIVDRKLAPFYRPLEDYDESWDDEQILAARKELPNSPQSSHPESPQSTGQHSSKSHHSKNSNKNGKEPFRPSEASVYKGAVECPICFLYYPSNINRSRCCDQAICTECFVQIKRAEPTATHLVSEPAACPYCVQENFGVTYQPPEWRAGIDYQPSPGRRSETKVNPPEGEQPKRRKSFGADSPDVVTIDQIRPDWESKLAAVRAAVQRRANRRIIMRQVGDRLIPVGITSGRIVNMEHGEGPPVDTEGGSGRRRRRHHPNSGEFNQLIGQDLEELMIMEAMRLSLLEHEEQQRRQNANANANVNVNENTSNNRTEASAQNSTVSSSVPSNTTTGNTAITPSSSPGASPRTSLSPPNESGRSSSPSSSPRQNFNRISSPLVGSSETGLRRSSSSSRSGIIAALAAHTATAILSNETPETHPTENSTTIESTTLNGNGGTVETVPSPAEVGTDANSIGIQLSPEVRIDPPPMSPVENEQAPHSPPETSTNPDMDDLPQVLPAPPLTERTLSADDAAGERMPEGYVPLPSTTDLSDSLLGH</sequence>